<keyword evidence="3 9" id="KW-0349">Heme</keyword>
<dbReference type="InterPro" id="IPR013785">
    <property type="entry name" value="Aldolase_TIM"/>
</dbReference>
<evidence type="ECO:0000256" key="3">
    <source>
        <dbReference type="ARBA" id="ARBA00022617"/>
    </source>
</evidence>
<keyword evidence="4 9" id="KW-0949">S-adenosyl-L-methionine</keyword>
<dbReference type="CDD" id="cd01335">
    <property type="entry name" value="Radical_SAM"/>
    <property type="match status" value="1"/>
</dbReference>
<dbReference type="GO" id="GO:0005737">
    <property type="term" value="C:cytoplasm"/>
    <property type="evidence" value="ECO:0007669"/>
    <property type="project" value="UniProtKB-SubCell"/>
</dbReference>
<organism evidence="11 12">
    <name type="scientific">Actinomyces urogenitalis</name>
    <dbReference type="NCBI Taxonomy" id="103621"/>
    <lineage>
        <taxon>Bacteria</taxon>
        <taxon>Bacillati</taxon>
        <taxon>Actinomycetota</taxon>
        <taxon>Actinomycetes</taxon>
        <taxon>Actinomycetales</taxon>
        <taxon>Actinomycetaceae</taxon>
        <taxon>Actinomyces</taxon>
    </lineage>
</organism>
<evidence type="ECO:0000256" key="4">
    <source>
        <dbReference type="ARBA" id="ARBA00022691"/>
    </source>
</evidence>
<keyword evidence="9" id="KW-0004">4Fe-4S</keyword>
<comment type="subcellular location">
    <subcellularLocation>
        <location evidence="9">Cytoplasm</location>
    </subcellularLocation>
</comment>
<dbReference type="GO" id="GO:0046872">
    <property type="term" value="F:metal ion binding"/>
    <property type="evidence" value="ECO:0007669"/>
    <property type="project" value="UniProtKB-UniRule"/>
</dbReference>
<keyword evidence="6 9" id="KW-0408">Iron</keyword>
<evidence type="ECO:0000256" key="8">
    <source>
        <dbReference type="ARBA" id="ARBA00023186"/>
    </source>
</evidence>
<dbReference type="SMART" id="SM00729">
    <property type="entry name" value="Elp3"/>
    <property type="match status" value="1"/>
</dbReference>
<dbReference type="Proteomes" id="UP000234778">
    <property type="component" value="Unassembled WGS sequence"/>
</dbReference>
<protein>
    <recommendedName>
        <fullName evidence="2 9">Heme chaperone HemW</fullName>
    </recommendedName>
</protein>
<dbReference type="SFLD" id="SFLDG01065">
    <property type="entry name" value="anaerobic_coproporphyrinogen-I"/>
    <property type="match status" value="1"/>
</dbReference>
<comment type="function">
    <text evidence="9">Probably acts as a heme chaperone, transferring heme to an unknown acceptor. Binds one molecule of heme per monomer, possibly covalently. Binds 1 [4Fe-4S] cluster. The cluster is coordinated with 3 cysteines and an exchangeable S-adenosyl-L-methionine.</text>
</comment>
<name>A0A2I1KW54_9ACTO</name>
<proteinExistence type="inferred from homology"/>
<dbReference type="RefSeq" id="WP_024035689.1">
    <property type="nucleotide sequence ID" value="NZ_JBKUIE010000002.1"/>
</dbReference>
<dbReference type="SUPFAM" id="SSF102114">
    <property type="entry name" value="Radical SAM enzymes"/>
    <property type="match status" value="1"/>
</dbReference>
<evidence type="ECO:0000256" key="2">
    <source>
        <dbReference type="ARBA" id="ARBA00017228"/>
    </source>
</evidence>
<sequence>MSPRQPEGQPLPGTGELPEQVIARRRGRGGEQEPVPFSVYLHVPYCRVRCGYCDFNTYTNLEMGGGASAADYVTTLAGELRLAAAAMERAGLPRRMAQTVFLGGGTPTMLPAADLAAMLELVRTTWGLAEGAEVTTEANPETVDERYLATLAEAGFTRVSFGMQSAVPRVLATLERSHTPQRVPQVVAWARRSGLETSLDLIYGTPGESVQDWARSLEAAVEIGPDHLSAYALVIEEGTRMWTQVRRGELEMPADDDEATKYEMADAVLAEAGYEWYEISNWARPGHECRHNEAYWRDWDWYGAGPGAHSHFGDVRMWDTKAPVAWAAQVRAGRLPVAGHEVIDDGARELERVMLGIRLREGLDLAGLARPGEETTADGTPRRLVPVVGALMSQGLLEPAAALRGRAVLTLRGRLMADTVTGRLTD</sequence>
<dbReference type="PANTHER" id="PTHR13932:SF5">
    <property type="entry name" value="RADICAL S-ADENOSYL METHIONINE DOMAIN-CONTAINING PROTEIN 1, MITOCHONDRIAL"/>
    <property type="match status" value="1"/>
</dbReference>
<evidence type="ECO:0000259" key="10">
    <source>
        <dbReference type="PROSITE" id="PS51918"/>
    </source>
</evidence>
<comment type="similarity">
    <text evidence="1">Belongs to the anaerobic coproporphyrinogen-III oxidase family. HemW subfamily.</text>
</comment>
<dbReference type="AlphaFoldDB" id="A0A2I1KW54"/>
<keyword evidence="7 9" id="KW-0411">Iron-sulfur</keyword>
<keyword evidence="5 9" id="KW-0479">Metal-binding</keyword>
<evidence type="ECO:0000256" key="9">
    <source>
        <dbReference type="RuleBase" id="RU364116"/>
    </source>
</evidence>
<accession>A0A2I1KW54</accession>
<evidence type="ECO:0000313" key="12">
    <source>
        <dbReference type="Proteomes" id="UP000234778"/>
    </source>
</evidence>
<dbReference type="InterPro" id="IPR034505">
    <property type="entry name" value="Coproporphyrinogen-III_oxidase"/>
</dbReference>
<comment type="caution">
    <text evidence="11">The sequence shown here is derived from an EMBL/GenBank/DDBJ whole genome shotgun (WGS) entry which is preliminary data.</text>
</comment>
<evidence type="ECO:0000256" key="6">
    <source>
        <dbReference type="ARBA" id="ARBA00023004"/>
    </source>
</evidence>
<dbReference type="GO" id="GO:0004109">
    <property type="term" value="F:coproporphyrinogen oxidase activity"/>
    <property type="evidence" value="ECO:0007669"/>
    <property type="project" value="InterPro"/>
</dbReference>
<dbReference type="GO" id="GO:0051539">
    <property type="term" value="F:4 iron, 4 sulfur cluster binding"/>
    <property type="evidence" value="ECO:0007669"/>
    <property type="project" value="UniProtKB-UniRule"/>
</dbReference>
<dbReference type="InterPro" id="IPR058240">
    <property type="entry name" value="rSAM_sf"/>
</dbReference>
<dbReference type="GeneID" id="81707689"/>
<dbReference type="SFLD" id="SFLDS00029">
    <property type="entry name" value="Radical_SAM"/>
    <property type="match status" value="1"/>
</dbReference>
<dbReference type="EMBL" id="PKHA01000001">
    <property type="protein sequence ID" value="PKY99845.1"/>
    <property type="molecule type" value="Genomic_DNA"/>
</dbReference>
<evidence type="ECO:0000256" key="7">
    <source>
        <dbReference type="ARBA" id="ARBA00023014"/>
    </source>
</evidence>
<evidence type="ECO:0000256" key="1">
    <source>
        <dbReference type="ARBA" id="ARBA00006100"/>
    </source>
</evidence>
<dbReference type="PROSITE" id="PS51918">
    <property type="entry name" value="RADICAL_SAM"/>
    <property type="match status" value="1"/>
</dbReference>
<dbReference type="SFLD" id="SFLDF00562">
    <property type="entry name" value="HemN-like__clustered_with_heat"/>
    <property type="match status" value="1"/>
</dbReference>
<dbReference type="InterPro" id="IPR007197">
    <property type="entry name" value="rSAM"/>
</dbReference>
<dbReference type="NCBIfam" id="TIGR00539">
    <property type="entry name" value="hemN_rel"/>
    <property type="match status" value="1"/>
</dbReference>
<gene>
    <name evidence="11" type="ORF">CYJ26_01845</name>
</gene>
<dbReference type="Pfam" id="PF04055">
    <property type="entry name" value="Radical_SAM"/>
    <property type="match status" value="1"/>
</dbReference>
<evidence type="ECO:0000313" key="11">
    <source>
        <dbReference type="EMBL" id="PKY99845.1"/>
    </source>
</evidence>
<dbReference type="InterPro" id="IPR006638">
    <property type="entry name" value="Elp3/MiaA/NifB-like_rSAM"/>
</dbReference>
<evidence type="ECO:0000256" key="5">
    <source>
        <dbReference type="ARBA" id="ARBA00022723"/>
    </source>
</evidence>
<keyword evidence="8 9" id="KW-0143">Chaperone</keyword>
<dbReference type="GO" id="GO:0006779">
    <property type="term" value="P:porphyrin-containing compound biosynthetic process"/>
    <property type="evidence" value="ECO:0007669"/>
    <property type="project" value="InterPro"/>
</dbReference>
<dbReference type="InterPro" id="IPR004559">
    <property type="entry name" value="HemW-like"/>
</dbReference>
<dbReference type="Gene3D" id="3.20.20.70">
    <property type="entry name" value="Aldolase class I"/>
    <property type="match status" value="1"/>
</dbReference>
<feature type="domain" description="Radical SAM core" evidence="10">
    <location>
        <begin position="31"/>
        <end position="275"/>
    </location>
</feature>
<keyword evidence="9" id="KW-0963">Cytoplasm</keyword>
<dbReference type="PANTHER" id="PTHR13932">
    <property type="entry name" value="COPROPORPHYRINIGEN III OXIDASE"/>
    <property type="match status" value="1"/>
</dbReference>
<reference evidence="11 12" key="1">
    <citation type="submission" date="2017-12" db="EMBL/GenBank/DDBJ databases">
        <title>Phylogenetic diversity of female urinary microbiome.</title>
        <authorList>
            <person name="Thomas-White K."/>
            <person name="Wolfe A.J."/>
        </authorList>
    </citation>
    <scope>NUCLEOTIDE SEQUENCE [LARGE SCALE GENOMIC DNA]</scope>
    <source>
        <strain evidence="11 12">UMB0319</strain>
    </source>
</reference>